<organism evidence="10 11">
    <name type="scientific">Streptomyces roseoverticillatus</name>
    <dbReference type="NCBI Taxonomy" id="66429"/>
    <lineage>
        <taxon>Bacteria</taxon>
        <taxon>Bacillati</taxon>
        <taxon>Actinomycetota</taxon>
        <taxon>Actinomycetes</taxon>
        <taxon>Kitasatosporales</taxon>
        <taxon>Streptomycetaceae</taxon>
        <taxon>Streptomyces</taxon>
    </lineage>
</organism>
<evidence type="ECO:0000256" key="6">
    <source>
        <dbReference type="ARBA" id="ARBA00039101"/>
    </source>
</evidence>
<dbReference type="PROSITE" id="PS00677">
    <property type="entry name" value="DAO"/>
    <property type="match status" value="1"/>
</dbReference>
<evidence type="ECO:0000256" key="1">
    <source>
        <dbReference type="ARBA" id="ARBA00001974"/>
    </source>
</evidence>
<dbReference type="Pfam" id="PF01266">
    <property type="entry name" value="DAO"/>
    <property type="match status" value="1"/>
</dbReference>
<dbReference type="SUPFAM" id="SSF51971">
    <property type="entry name" value="Nucleotide-binding domain"/>
    <property type="match status" value="1"/>
</dbReference>
<dbReference type="PANTHER" id="PTHR11530:SF11">
    <property type="entry name" value="D-ASPARTATE OXIDASE"/>
    <property type="match status" value="1"/>
</dbReference>
<keyword evidence="4" id="KW-0274">FAD</keyword>
<keyword evidence="11" id="KW-1185">Reference proteome</keyword>
<keyword evidence="5 10" id="KW-0560">Oxidoreductase</keyword>
<evidence type="ECO:0000256" key="7">
    <source>
        <dbReference type="ARBA" id="ARBA00039751"/>
    </source>
</evidence>
<evidence type="ECO:0000256" key="2">
    <source>
        <dbReference type="ARBA" id="ARBA00006730"/>
    </source>
</evidence>
<dbReference type="InterPro" id="IPR023209">
    <property type="entry name" value="DAO"/>
</dbReference>
<dbReference type="Gene3D" id="3.30.9.10">
    <property type="entry name" value="D-Amino Acid Oxidase, subunit A, domain 2"/>
    <property type="match status" value="1"/>
</dbReference>
<dbReference type="EC" id="1.4.3.3" evidence="6"/>
<proteinExistence type="inferred from homology"/>
<dbReference type="InterPro" id="IPR006076">
    <property type="entry name" value="FAD-dep_OxRdtase"/>
</dbReference>
<comment type="catalytic activity">
    <reaction evidence="8">
        <text>a D-alpha-amino acid + O2 + H2O = a 2-oxocarboxylate + H2O2 + NH4(+)</text>
        <dbReference type="Rhea" id="RHEA:21816"/>
        <dbReference type="ChEBI" id="CHEBI:15377"/>
        <dbReference type="ChEBI" id="CHEBI:15379"/>
        <dbReference type="ChEBI" id="CHEBI:16240"/>
        <dbReference type="ChEBI" id="CHEBI:28938"/>
        <dbReference type="ChEBI" id="CHEBI:35179"/>
        <dbReference type="ChEBI" id="CHEBI:59871"/>
        <dbReference type="EC" id="1.4.3.3"/>
    </reaction>
    <physiologicalReaction direction="left-to-right" evidence="8">
        <dbReference type="Rhea" id="RHEA:21817"/>
    </physiologicalReaction>
</comment>
<comment type="caution">
    <text evidence="10">The sequence shown here is derived from an EMBL/GenBank/DDBJ whole genome shotgun (WGS) entry which is preliminary data.</text>
</comment>
<evidence type="ECO:0000256" key="5">
    <source>
        <dbReference type="ARBA" id="ARBA00023002"/>
    </source>
</evidence>
<protein>
    <recommendedName>
        <fullName evidence="7">D-amino-acid oxidase</fullName>
        <ecNumber evidence="6">1.4.3.3</ecNumber>
    </recommendedName>
</protein>
<dbReference type="InterPro" id="IPR006181">
    <property type="entry name" value="D-amino_acid_oxidase_CS"/>
</dbReference>
<sequence length="331" mass="34921">MPSDAIVVGAGVIGLTTAVVLAEAGRRVEVWSRERPAETTSAVAGGLWWPYRIEPREAVAAWALASFRQLSRLADRPDETGVRLVDGTHASTEPEERAAWAAGVPGLRPAGREELPAGYGHGLRARTPMVDMPAYLGYLQRRFAAAGGTVVHRAVPHLAEAGRAAPVVVNCTGLGARDLVPDRLVHPVQGQVVVVEDPGITEWLVAEDSAAGEFFHVFPQPYGVVLGGTAREQVWDRTPSPATARSIVSRCARVDSRLAEARVLAHRTGLRPARSPARLEATRLPGGARLVHNYGHGGAGVTVSWGCALVAAELVDGDGGREDPVSPGRAG</sequence>
<dbReference type="Proteomes" id="UP001552479">
    <property type="component" value="Unassembled WGS sequence"/>
</dbReference>
<reference evidence="10 11" key="1">
    <citation type="submission" date="2024-06" db="EMBL/GenBank/DDBJ databases">
        <title>The Natural Products Discovery Center: Release of the First 8490 Sequenced Strains for Exploring Actinobacteria Biosynthetic Diversity.</title>
        <authorList>
            <person name="Kalkreuter E."/>
            <person name="Kautsar S.A."/>
            <person name="Yang D."/>
            <person name="Bader C.D."/>
            <person name="Teijaro C.N."/>
            <person name="Fluegel L."/>
            <person name="Davis C.M."/>
            <person name="Simpson J.R."/>
            <person name="Lauterbach L."/>
            <person name="Steele A.D."/>
            <person name="Gui C."/>
            <person name="Meng S."/>
            <person name="Li G."/>
            <person name="Viehrig K."/>
            <person name="Ye F."/>
            <person name="Su P."/>
            <person name="Kiefer A.F."/>
            <person name="Nichols A."/>
            <person name="Cepeda A.J."/>
            <person name="Yan W."/>
            <person name="Fan B."/>
            <person name="Jiang Y."/>
            <person name="Adhikari A."/>
            <person name="Zheng C.-J."/>
            <person name="Schuster L."/>
            <person name="Cowan T.M."/>
            <person name="Smanski M.J."/>
            <person name="Chevrette M.G."/>
            <person name="De Carvalho L.P.S."/>
            <person name="Shen B."/>
        </authorList>
    </citation>
    <scope>NUCLEOTIDE SEQUENCE [LARGE SCALE GENOMIC DNA]</scope>
    <source>
        <strain evidence="10 11">NPDC053791</strain>
    </source>
</reference>
<dbReference type="RefSeq" id="WP_366086523.1">
    <property type="nucleotide sequence ID" value="NZ_JBFASG010000001.1"/>
</dbReference>
<dbReference type="GO" id="GO:0016491">
    <property type="term" value="F:oxidoreductase activity"/>
    <property type="evidence" value="ECO:0007669"/>
    <property type="project" value="UniProtKB-KW"/>
</dbReference>
<gene>
    <name evidence="10" type="ORF">AB0L03_02320</name>
</gene>
<evidence type="ECO:0000256" key="3">
    <source>
        <dbReference type="ARBA" id="ARBA00022630"/>
    </source>
</evidence>
<comment type="cofactor">
    <cofactor evidence="1">
        <name>FAD</name>
        <dbReference type="ChEBI" id="CHEBI:57692"/>
    </cofactor>
</comment>
<evidence type="ECO:0000256" key="8">
    <source>
        <dbReference type="ARBA" id="ARBA00049547"/>
    </source>
</evidence>
<feature type="domain" description="FAD dependent oxidoreductase" evidence="9">
    <location>
        <begin position="4"/>
        <end position="314"/>
    </location>
</feature>
<accession>A0ABV3IMF3</accession>
<dbReference type="SUPFAM" id="SSF54373">
    <property type="entry name" value="FAD-linked reductases, C-terminal domain"/>
    <property type="match status" value="1"/>
</dbReference>
<name>A0ABV3IMF3_9ACTN</name>
<evidence type="ECO:0000313" key="10">
    <source>
        <dbReference type="EMBL" id="MEV4921683.1"/>
    </source>
</evidence>
<evidence type="ECO:0000256" key="4">
    <source>
        <dbReference type="ARBA" id="ARBA00022827"/>
    </source>
</evidence>
<dbReference type="EMBL" id="JBFASG010000001">
    <property type="protein sequence ID" value="MEV4921683.1"/>
    <property type="molecule type" value="Genomic_DNA"/>
</dbReference>
<dbReference type="Gene3D" id="3.40.50.720">
    <property type="entry name" value="NAD(P)-binding Rossmann-like Domain"/>
    <property type="match status" value="1"/>
</dbReference>
<evidence type="ECO:0000313" key="11">
    <source>
        <dbReference type="Proteomes" id="UP001552479"/>
    </source>
</evidence>
<comment type="similarity">
    <text evidence="2">Belongs to the DAMOX/DASOX family.</text>
</comment>
<keyword evidence="3" id="KW-0285">Flavoprotein</keyword>
<evidence type="ECO:0000259" key="9">
    <source>
        <dbReference type="Pfam" id="PF01266"/>
    </source>
</evidence>
<dbReference type="PANTHER" id="PTHR11530">
    <property type="entry name" value="D-AMINO ACID OXIDASE"/>
    <property type="match status" value="1"/>
</dbReference>
<dbReference type="PIRSF" id="PIRSF000189">
    <property type="entry name" value="D-aa_oxidase"/>
    <property type="match status" value="1"/>
</dbReference>